<dbReference type="EMBL" id="JAMZIH010001609">
    <property type="protein sequence ID" value="KAJ1678047.1"/>
    <property type="molecule type" value="Genomic_DNA"/>
</dbReference>
<accession>A0ACC1HPA9</accession>
<evidence type="ECO:0000313" key="1">
    <source>
        <dbReference type="EMBL" id="KAJ1678047.1"/>
    </source>
</evidence>
<dbReference type="Proteomes" id="UP001145114">
    <property type="component" value="Unassembled WGS sequence"/>
</dbReference>
<evidence type="ECO:0000313" key="2">
    <source>
        <dbReference type="Proteomes" id="UP001145114"/>
    </source>
</evidence>
<organism evidence="1 2">
    <name type="scientific">Spiromyces aspiralis</name>
    <dbReference type="NCBI Taxonomy" id="68401"/>
    <lineage>
        <taxon>Eukaryota</taxon>
        <taxon>Fungi</taxon>
        <taxon>Fungi incertae sedis</taxon>
        <taxon>Zoopagomycota</taxon>
        <taxon>Kickxellomycotina</taxon>
        <taxon>Kickxellomycetes</taxon>
        <taxon>Kickxellales</taxon>
        <taxon>Kickxellaceae</taxon>
        <taxon>Spiromyces</taxon>
    </lineage>
</organism>
<reference evidence="1" key="1">
    <citation type="submission" date="2022-06" db="EMBL/GenBank/DDBJ databases">
        <title>Phylogenomic reconstructions and comparative analyses of Kickxellomycotina fungi.</title>
        <authorList>
            <person name="Reynolds N.K."/>
            <person name="Stajich J.E."/>
            <person name="Barry K."/>
            <person name="Grigoriev I.V."/>
            <person name="Crous P."/>
            <person name="Smith M.E."/>
        </authorList>
    </citation>
    <scope>NUCLEOTIDE SEQUENCE</scope>
    <source>
        <strain evidence="1">RSA 2271</strain>
    </source>
</reference>
<comment type="caution">
    <text evidence="1">The sequence shown here is derived from an EMBL/GenBank/DDBJ whole genome shotgun (WGS) entry which is preliminary data.</text>
</comment>
<proteinExistence type="predicted"/>
<name>A0ACC1HPA9_9FUNG</name>
<sequence length="201" mass="23358">MSDQVTFNFYLGLLAFRDENYKKADEHLEFALKHCHRGAKRNERVILEYLVPIKMLKGIMPSEALFKRHTELEKTYDPFVAAIRSGNVGAYDQSLVKHQNYLLRRGTYLIMEHIREISIRTLFYKVYVLGGENSRMPIPLFKEALKLADIDVETAEVECILANMIYSNYIKGYLSHQHLMLVLRKQQPFPKVSTTTATIVN</sequence>
<gene>
    <name evidence="1" type="primary">CSN12_1</name>
    <name evidence="1" type="ORF">EV182_004892</name>
</gene>
<protein>
    <submittedName>
        <fullName evidence="1">COP9 signalosome (CSN) subunit</fullName>
    </submittedName>
</protein>
<keyword evidence="2" id="KW-1185">Reference proteome</keyword>